<dbReference type="InterPro" id="IPR016896">
    <property type="entry name" value="DUF2860"/>
</dbReference>
<accession>A0A6B2KUC5</accession>
<dbReference type="Proteomes" id="UP000482578">
    <property type="component" value="Unassembled WGS sequence"/>
</dbReference>
<protein>
    <submittedName>
        <fullName evidence="2">DUF2860 domain-containing protein</fullName>
    </submittedName>
</protein>
<sequence length="330" mass="35712">MRFLTPIAAAVLAAGSAHAAINPIPTTNGFSGSVGVGIATNDVASNFYKVDGNERSEGLGNAPKSHNEGQFMPSLDLRYTLADSRTQFVLGNQIHDQMRLDYSQQLAVRQEVGANGIVSFGLVFNGIAPNEVWANPYASGERSDTKRKSNGVRLGWEGILGSNFSADITRRKIELDEERSGLGLGLSSAERALLDRNGDVTRVNVSYDWEFAPGQFLAPGVVYAEHDLDGRAMSSKSTGLKLDYGIRTGTGVFTTTAYVGKQDYDAANPIWNRKADADEYVIGVNYLHGKLFGYKQLSGYVNAAYGKSDSDIDFFDTEVSRVGAGVRYSF</sequence>
<comment type="caution">
    <text evidence="2">The sequence shown here is derived from an EMBL/GenBank/DDBJ whole genome shotgun (WGS) entry which is preliminary data.</text>
</comment>
<dbReference type="RefSeq" id="WP_163317182.1">
    <property type="nucleotide sequence ID" value="NZ_JAAGAA010000013.1"/>
</dbReference>
<keyword evidence="3" id="KW-1185">Reference proteome</keyword>
<dbReference type="Pfam" id="PF11059">
    <property type="entry name" value="DUF2860"/>
    <property type="match status" value="1"/>
</dbReference>
<name>A0A6B2KUC5_9NEIS</name>
<evidence type="ECO:0000313" key="3">
    <source>
        <dbReference type="Proteomes" id="UP000482578"/>
    </source>
</evidence>
<feature type="chain" id="PRO_5025675158" evidence="1">
    <location>
        <begin position="20"/>
        <end position="330"/>
    </location>
</feature>
<dbReference type="AlphaFoldDB" id="A0A6B2KUC5"/>
<dbReference type="EMBL" id="JAAGAA010000013">
    <property type="protein sequence ID" value="NDV13846.1"/>
    <property type="molecule type" value="Genomic_DNA"/>
</dbReference>
<reference evidence="2 3" key="1">
    <citation type="submission" date="2020-02" db="EMBL/GenBank/DDBJ databases">
        <authorList>
            <person name="Yang Z."/>
        </authorList>
    </citation>
    <scope>NUCLEOTIDE SEQUENCE [LARGE SCALE GENOMIC DNA]</scope>
    <source>
        <strain evidence="2 3">HX-7-9</strain>
    </source>
</reference>
<proteinExistence type="predicted"/>
<feature type="signal peptide" evidence="1">
    <location>
        <begin position="1"/>
        <end position="19"/>
    </location>
</feature>
<evidence type="ECO:0000256" key="1">
    <source>
        <dbReference type="SAM" id="SignalP"/>
    </source>
</evidence>
<gene>
    <name evidence="2" type="ORF">GZH52_13805</name>
</gene>
<keyword evidence="1" id="KW-0732">Signal</keyword>
<evidence type="ECO:0000313" key="2">
    <source>
        <dbReference type="EMBL" id="NDV13846.1"/>
    </source>
</evidence>
<dbReference type="PIRSF" id="PIRSF028696">
    <property type="entry name" value="UCP028696"/>
    <property type="match status" value="1"/>
</dbReference>
<organism evidence="2 3">
    <name type="scientific">Crenobacter caeni</name>
    <dbReference type="NCBI Taxonomy" id="2705474"/>
    <lineage>
        <taxon>Bacteria</taxon>
        <taxon>Pseudomonadati</taxon>
        <taxon>Pseudomonadota</taxon>
        <taxon>Betaproteobacteria</taxon>
        <taxon>Neisseriales</taxon>
        <taxon>Neisseriaceae</taxon>
        <taxon>Crenobacter</taxon>
    </lineage>
</organism>